<evidence type="ECO:0000313" key="11">
    <source>
        <dbReference type="EMBL" id="CAM76719.1"/>
    </source>
</evidence>
<reference evidence="11" key="1">
    <citation type="journal article" date="2007" name="J. Bacteriol.">
        <title>Comparative genome analysis of four magnetotactic bacteria reveals a complex set of group-specific genes implicated in magnetosome biomineralization and function.</title>
        <authorList>
            <person name="Richter M."/>
            <person name="Kube M."/>
            <person name="Bazylinski D.A."/>
            <person name="Lombardot T."/>
            <person name="Gloeckner F.O."/>
            <person name="Reinhardt R."/>
            <person name="Schueler D."/>
        </authorList>
    </citation>
    <scope>NUCLEOTIDE SEQUENCE</scope>
    <source>
        <strain evidence="11">MSR-1</strain>
    </source>
</reference>
<comment type="similarity">
    <text evidence="8 9">Belongs to the TRAP transporter small permease family.</text>
</comment>
<dbReference type="PANTHER" id="PTHR35011:SF4">
    <property type="entry name" value="SLL1102 PROTEIN"/>
    <property type="match status" value="1"/>
</dbReference>
<feature type="transmembrane region" description="Helical" evidence="9">
    <location>
        <begin position="55"/>
        <end position="71"/>
    </location>
</feature>
<keyword evidence="7 9" id="KW-0472">Membrane</keyword>
<evidence type="ECO:0000256" key="7">
    <source>
        <dbReference type="ARBA" id="ARBA00023136"/>
    </source>
</evidence>
<keyword evidence="4 9" id="KW-0997">Cell inner membrane</keyword>
<accession>A4U1G2</accession>
<dbReference type="EMBL" id="CU459003">
    <property type="protein sequence ID" value="CAM76719.1"/>
    <property type="molecule type" value="Genomic_DNA"/>
</dbReference>
<evidence type="ECO:0000256" key="4">
    <source>
        <dbReference type="ARBA" id="ARBA00022519"/>
    </source>
</evidence>
<feature type="transmembrane region" description="Helical" evidence="9">
    <location>
        <begin position="21"/>
        <end position="43"/>
    </location>
</feature>
<evidence type="ECO:0000256" key="8">
    <source>
        <dbReference type="ARBA" id="ARBA00038436"/>
    </source>
</evidence>
<keyword evidence="6 9" id="KW-1133">Transmembrane helix</keyword>
<evidence type="ECO:0000259" key="10">
    <source>
        <dbReference type="Pfam" id="PF04290"/>
    </source>
</evidence>
<evidence type="ECO:0000256" key="2">
    <source>
        <dbReference type="ARBA" id="ARBA00022448"/>
    </source>
</evidence>
<dbReference type="PANTHER" id="PTHR35011">
    <property type="entry name" value="2,3-DIKETO-L-GULONATE TRAP TRANSPORTER SMALL PERMEASE PROTEIN YIAM"/>
    <property type="match status" value="1"/>
</dbReference>
<proteinExistence type="inferred from homology"/>
<dbReference type="GO" id="GO:0022857">
    <property type="term" value="F:transmembrane transporter activity"/>
    <property type="evidence" value="ECO:0007669"/>
    <property type="project" value="UniProtKB-UniRule"/>
</dbReference>
<dbReference type="InterPro" id="IPR055348">
    <property type="entry name" value="DctQ"/>
</dbReference>
<evidence type="ECO:0000256" key="6">
    <source>
        <dbReference type="ARBA" id="ARBA00022989"/>
    </source>
</evidence>
<evidence type="ECO:0000256" key="9">
    <source>
        <dbReference type="RuleBase" id="RU369079"/>
    </source>
</evidence>
<feature type="transmembrane region" description="Helical" evidence="9">
    <location>
        <begin position="134"/>
        <end position="151"/>
    </location>
</feature>
<keyword evidence="2 9" id="KW-0813">Transport</keyword>
<gene>
    <name evidence="11" type="ORF">MGR_3072</name>
</gene>
<dbReference type="AlphaFoldDB" id="A4U1G2"/>
<keyword evidence="3" id="KW-1003">Cell membrane</keyword>
<name>A4U1G2_9PROT</name>
<comment type="subcellular location">
    <subcellularLocation>
        <location evidence="1 9">Cell inner membrane</location>
        <topology evidence="1 9">Multi-pass membrane protein</topology>
    </subcellularLocation>
</comment>
<protein>
    <recommendedName>
        <fullName evidence="9">TRAP transporter small permease protein</fullName>
    </recommendedName>
</protein>
<comment type="subunit">
    <text evidence="9">The complex comprises the extracytoplasmic solute receptor protein and the two transmembrane proteins.</text>
</comment>
<evidence type="ECO:0000256" key="3">
    <source>
        <dbReference type="ARBA" id="ARBA00022475"/>
    </source>
</evidence>
<dbReference type="GO" id="GO:0005886">
    <property type="term" value="C:plasma membrane"/>
    <property type="evidence" value="ECO:0007669"/>
    <property type="project" value="UniProtKB-SubCell"/>
</dbReference>
<dbReference type="RefSeq" id="WP_024079341.1">
    <property type="nucleotide sequence ID" value="NZ_CP027527.1"/>
</dbReference>
<keyword evidence="5 9" id="KW-0812">Transmembrane</keyword>
<evidence type="ECO:0000256" key="5">
    <source>
        <dbReference type="ARBA" id="ARBA00022692"/>
    </source>
</evidence>
<feature type="transmembrane region" description="Helical" evidence="9">
    <location>
        <begin position="92"/>
        <end position="114"/>
    </location>
</feature>
<evidence type="ECO:0000256" key="1">
    <source>
        <dbReference type="ARBA" id="ARBA00004429"/>
    </source>
</evidence>
<comment type="function">
    <text evidence="9">Part of the tripartite ATP-independent periplasmic (TRAP) transport system.</text>
</comment>
<feature type="domain" description="Tripartite ATP-independent periplasmic transporters DctQ component" evidence="10">
    <location>
        <begin position="31"/>
        <end position="161"/>
    </location>
</feature>
<dbReference type="Pfam" id="PF04290">
    <property type="entry name" value="DctQ"/>
    <property type="match status" value="1"/>
</dbReference>
<organism evidence="11">
    <name type="scientific">Magnetospirillum gryphiswaldense</name>
    <dbReference type="NCBI Taxonomy" id="55518"/>
    <lineage>
        <taxon>Bacteria</taxon>
        <taxon>Pseudomonadati</taxon>
        <taxon>Pseudomonadota</taxon>
        <taxon>Alphaproteobacteria</taxon>
        <taxon>Rhodospirillales</taxon>
        <taxon>Rhodospirillaceae</taxon>
        <taxon>Magnetospirillum</taxon>
    </lineage>
</organism>
<sequence length="184" mass="20089">MTLLLKLSGLIDRLNTMVGKSVCWLILLAVIVSSGNAVIRYAFNASSNAWLEVQWYLFSAVFLLAAGYTLLRNEHIRIDVLSSGLSQRAQAWIDILGGLFFLFPMAIMIMWLSIPIFVDSFVTMEHSSDAGGLIRWPAKLLIPVGFALLVLQGLSEIIKRAAFLSGHIDSYGAPAAGHHGGAKE</sequence>
<dbReference type="InterPro" id="IPR007387">
    <property type="entry name" value="TRAP_DctQ"/>
</dbReference>